<dbReference type="EMBL" id="LAZR01012245">
    <property type="protein sequence ID" value="KKM27849.1"/>
    <property type="molecule type" value="Genomic_DNA"/>
</dbReference>
<sequence length="289" mass="32740">SPDFSAPTSITVLVGVSGKSNKGVKIELSLTDWVEWDKELFDILLEKPKLDVTSELKAPPSTKNYGTVGTAFDYALRLLIERENVGVVSHFPLVARQGIKGDKKRKDFINEFDAKHSKYVLSNGITIHELLSDCIVLAKLDAVFRSGRNFPNSDIFRIDDEDVRDLSNLIGLVDINIFKAKTQCYLNPCFGESSKDIGGADADLLIDDCLIDIKTTKNLSFTRSQLRQLLGYHILNLREREILGEINYLGIYYSRHGIMFKFNCEIIRSFLTSEYWESVEDSIKEYHGN</sequence>
<proteinExistence type="predicted"/>
<protein>
    <recommendedName>
        <fullName evidence="2">PD-(D/E)XK endonuclease-like domain-containing protein</fullName>
    </recommendedName>
</protein>
<gene>
    <name evidence="1" type="ORF">LCGC14_1570610</name>
</gene>
<accession>A0A0F9J639</accession>
<feature type="non-terminal residue" evidence="1">
    <location>
        <position position="1"/>
    </location>
</feature>
<evidence type="ECO:0008006" key="2">
    <source>
        <dbReference type="Google" id="ProtNLM"/>
    </source>
</evidence>
<comment type="caution">
    <text evidence="1">The sequence shown here is derived from an EMBL/GenBank/DDBJ whole genome shotgun (WGS) entry which is preliminary data.</text>
</comment>
<evidence type="ECO:0000313" key="1">
    <source>
        <dbReference type="EMBL" id="KKM27849.1"/>
    </source>
</evidence>
<dbReference type="AlphaFoldDB" id="A0A0F9J639"/>
<reference evidence="1" key="1">
    <citation type="journal article" date="2015" name="Nature">
        <title>Complex archaea that bridge the gap between prokaryotes and eukaryotes.</title>
        <authorList>
            <person name="Spang A."/>
            <person name="Saw J.H."/>
            <person name="Jorgensen S.L."/>
            <person name="Zaremba-Niedzwiedzka K."/>
            <person name="Martijn J."/>
            <person name="Lind A.E."/>
            <person name="van Eijk R."/>
            <person name="Schleper C."/>
            <person name="Guy L."/>
            <person name="Ettema T.J."/>
        </authorList>
    </citation>
    <scope>NUCLEOTIDE SEQUENCE</scope>
</reference>
<name>A0A0F9J639_9ZZZZ</name>
<organism evidence="1">
    <name type="scientific">marine sediment metagenome</name>
    <dbReference type="NCBI Taxonomy" id="412755"/>
    <lineage>
        <taxon>unclassified sequences</taxon>
        <taxon>metagenomes</taxon>
        <taxon>ecological metagenomes</taxon>
    </lineage>
</organism>